<gene>
    <name evidence="2" type="ORF">D0368_00334</name>
</gene>
<evidence type="ECO:0000256" key="1">
    <source>
        <dbReference type="SAM" id="MobiDB-lite"/>
    </source>
</evidence>
<organism evidence="2">
    <name type="scientific">Escherichia coli</name>
    <dbReference type="NCBI Taxonomy" id="562"/>
    <lineage>
        <taxon>Bacteria</taxon>
        <taxon>Pseudomonadati</taxon>
        <taxon>Pseudomonadota</taxon>
        <taxon>Gammaproteobacteria</taxon>
        <taxon>Enterobacterales</taxon>
        <taxon>Enterobacteriaceae</taxon>
        <taxon>Escherichia</taxon>
    </lineage>
</organism>
<sequence>MQLSPISQHRNLTGIPQNNRLSLTPFRKKKPHNPRRPLVAPEASTVSTASAPSPAEPGKTADVAPDEEPPGKLRPGESVTAVLHNFGRAEYAPGKGESFFVELKNRSGSKLYWGEQLESLVKTIRKVTW</sequence>
<name>A0A3G4RTP7_ECOLX</name>
<reference evidence="2" key="1">
    <citation type="journal article" date="2018" name="Vet. Microbiol.">
        <title>Characterization of plasmids harboring blaCTX-M genes in Escherichia coli from French pigs.</title>
        <authorList>
            <person name="Lucas P."/>
            <person name="Jouy E."/>
            <person name="Le Devendec L."/>
            <person name="de Boisseson C."/>
            <person name="Perrin-Guyomard A."/>
            <person name="Jove T."/>
            <person name="Blanchard Y."/>
            <person name="Touzain F."/>
            <person name="Kempf I."/>
        </authorList>
    </citation>
    <scope>NUCLEOTIDE SEQUENCE</scope>
    <source>
        <strain evidence="2">12-034</strain>
        <plasmid evidence="2">p12-034</plasmid>
    </source>
</reference>
<accession>A0A3G4RTP7</accession>
<evidence type="ECO:0000313" key="2">
    <source>
        <dbReference type="EMBL" id="AYU69086.1"/>
    </source>
</evidence>
<keyword evidence="2" id="KW-0614">Plasmid</keyword>
<feature type="compositionally biased region" description="Low complexity" evidence="1">
    <location>
        <begin position="39"/>
        <end position="57"/>
    </location>
</feature>
<feature type="region of interest" description="Disordered" evidence="1">
    <location>
        <begin position="1"/>
        <end position="77"/>
    </location>
</feature>
<feature type="compositionally biased region" description="Basic residues" evidence="1">
    <location>
        <begin position="26"/>
        <end position="35"/>
    </location>
</feature>
<feature type="compositionally biased region" description="Polar residues" evidence="1">
    <location>
        <begin position="1"/>
        <end position="22"/>
    </location>
</feature>
<dbReference type="EMBL" id="MH847360">
    <property type="protein sequence ID" value="AYU69086.1"/>
    <property type="molecule type" value="Genomic_DNA"/>
</dbReference>
<proteinExistence type="predicted"/>
<dbReference type="AlphaFoldDB" id="A0A3G4RTP7"/>
<protein>
    <submittedName>
        <fullName evidence="2">DNA primase</fullName>
    </submittedName>
</protein>
<geneLocation type="plasmid" evidence="2">
    <name>p12-034</name>
</geneLocation>